<evidence type="ECO:0000256" key="4">
    <source>
        <dbReference type="ARBA" id="ARBA00005884"/>
    </source>
</evidence>
<dbReference type="Gene3D" id="3.30.40.10">
    <property type="entry name" value="Zinc/RING finger domain, C3HC4 (zinc finger)"/>
    <property type="match status" value="1"/>
</dbReference>
<keyword evidence="10" id="KW-0833">Ubl conjugation pathway</keyword>
<evidence type="ECO:0000313" key="18">
    <source>
        <dbReference type="EMBL" id="GAQ78006.1"/>
    </source>
</evidence>
<dbReference type="CDD" id="cd20354">
    <property type="entry name" value="Rcat_RBR_RNF14"/>
    <property type="match status" value="1"/>
</dbReference>
<evidence type="ECO:0000256" key="2">
    <source>
        <dbReference type="ARBA" id="ARBA00003976"/>
    </source>
</evidence>
<sequence>MGQHVPGVEQTNGHLAEQGNPYQRSNSSRRRGGNRGGASKSWRTRNVDSQKSIGDEGLTVSTDKDTAEGSAEVDRQQEEVVKMVEELAASNVGEKEGALGKNQGASTSYEKDSGDSVFEIRGLVEPMLGEEERAANEEEQQDEVMVLESIFATDFQQTSSDPTTFELLVHVALPAAHIQVLGRLLDSGPSSTLDSLSQPEASNTDETSDFAREEEGESATAQAGEVSEAAAEEKETNGKEPPRGQIWVAKSWQGGRLLSLTLEHLPPLRLTCTLPAAYPSHSPPRFALSSVWLTRPQLGRLCRGLDEVWQENQGQVVVYSWADWLTRETFETLDLGESFELGGTLNAEGKGKESAEHDERAQAEGWGVQDVLSRLLRYNEEKTMEEFRKGVHECQVCFAEQPGTEFVHLWPGCRHNFCRGCMTSLVDIHVKEGSLARLTCPDTDCKEPLPPNIIKDLLAPEQFQRWETLMLQKTFDSMSDVVYCPRCETATIEEPDHTAQCQKCFFAFCSLCDDATHFGSQCMDAEAQLAVLRERTRGRLPAEEQKRKEAALLNEILNMKYVEREAKKCPKCGMAIQKDEGCNKMTCWNCSSYFCYKCGKAISGYDHFNSGACVLFEAAEIDAWNRMMAGVNAPRNEARDRIDAQIQMYPNRVRACPACRQPNVKEAGNNHLRCWSCQNHFCGACGKAVLKGSHHFGPKGCKQHTPD</sequence>
<evidence type="ECO:0000259" key="17">
    <source>
        <dbReference type="PROSITE" id="PS51873"/>
    </source>
</evidence>
<protein>
    <recommendedName>
        <fullName evidence="5">RBR-type E3 ubiquitin transferase</fullName>
        <ecNumber evidence="5">2.3.2.31</ecNumber>
    </recommendedName>
</protein>
<keyword evidence="7" id="KW-0479">Metal-binding</keyword>
<dbReference type="Proteomes" id="UP000054558">
    <property type="component" value="Unassembled WGS sequence"/>
</dbReference>
<dbReference type="OrthoDB" id="1431934at2759"/>
<evidence type="ECO:0000256" key="5">
    <source>
        <dbReference type="ARBA" id="ARBA00012251"/>
    </source>
</evidence>
<dbReference type="Pfam" id="PF22191">
    <property type="entry name" value="IBR_1"/>
    <property type="match status" value="1"/>
</dbReference>
<dbReference type="EMBL" id="DF236955">
    <property type="protein sequence ID" value="GAQ78006.1"/>
    <property type="molecule type" value="Genomic_DNA"/>
</dbReference>
<evidence type="ECO:0000256" key="3">
    <source>
        <dbReference type="ARBA" id="ARBA00004906"/>
    </source>
</evidence>
<dbReference type="SMART" id="SM00591">
    <property type="entry name" value="RWD"/>
    <property type="match status" value="1"/>
</dbReference>
<dbReference type="PROSITE" id="PS00518">
    <property type="entry name" value="ZF_RING_1"/>
    <property type="match status" value="1"/>
</dbReference>
<comment type="similarity">
    <text evidence="4">Belongs to the RBR family. Ariadne subfamily.</text>
</comment>
<dbReference type="GO" id="GO:0008270">
    <property type="term" value="F:zinc ion binding"/>
    <property type="evidence" value="ECO:0007669"/>
    <property type="project" value="UniProtKB-KW"/>
</dbReference>
<dbReference type="InterPro" id="IPR031127">
    <property type="entry name" value="E3_UB_ligase_RBR"/>
</dbReference>
<dbReference type="InterPro" id="IPR016135">
    <property type="entry name" value="UBQ-conjugating_enzyme/RWD"/>
</dbReference>
<dbReference type="Pfam" id="PF01485">
    <property type="entry name" value="IBR"/>
    <property type="match status" value="1"/>
</dbReference>
<dbReference type="SMART" id="SM00647">
    <property type="entry name" value="IBR"/>
    <property type="match status" value="2"/>
</dbReference>
<feature type="region of interest" description="Disordered" evidence="14">
    <location>
        <begin position="1"/>
        <end position="78"/>
    </location>
</feature>
<keyword evidence="6" id="KW-0808">Transferase</keyword>
<evidence type="ECO:0000256" key="11">
    <source>
        <dbReference type="ARBA" id="ARBA00022833"/>
    </source>
</evidence>
<dbReference type="GO" id="GO:0061630">
    <property type="term" value="F:ubiquitin protein ligase activity"/>
    <property type="evidence" value="ECO:0000318"/>
    <property type="project" value="GO_Central"/>
</dbReference>
<evidence type="ECO:0000256" key="13">
    <source>
        <dbReference type="PROSITE-ProRule" id="PRU00175"/>
    </source>
</evidence>
<evidence type="ECO:0000256" key="6">
    <source>
        <dbReference type="ARBA" id="ARBA00022679"/>
    </source>
</evidence>
<dbReference type="GO" id="GO:0005737">
    <property type="term" value="C:cytoplasm"/>
    <property type="evidence" value="ECO:0000318"/>
    <property type="project" value="GO_Central"/>
</dbReference>
<comment type="pathway">
    <text evidence="3">Protein modification; protein ubiquitination.</text>
</comment>
<keyword evidence="9 13" id="KW-0863">Zinc-finger</keyword>
<dbReference type="OMA" id="SVKWLEP"/>
<dbReference type="Pfam" id="PF05773">
    <property type="entry name" value="RWD"/>
    <property type="match status" value="1"/>
</dbReference>
<evidence type="ECO:0000256" key="1">
    <source>
        <dbReference type="ARBA" id="ARBA00001798"/>
    </source>
</evidence>
<keyword evidence="8" id="KW-0677">Repeat</keyword>
<evidence type="ECO:0000256" key="8">
    <source>
        <dbReference type="ARBA" id="ARBA00022737"/>
    </source>
</evidence>
<dbReference type="InterPro" id="IPR002867">
    <property type="entry name" value="IBR_dom"/>
</dbReference>
<dbReference type="GO" id="GO:0031624">
    <property type="term" value="F:ubiquitin conjugating enzyme binding"/>
    <property type="evidence" value="ECO:0000318"/>
    <property type="project" value="GO_Central"/>
</dbReference>
<feature type="region of interest" description="Disordered" evidence="14">
    <location>
        <begin position="93"/>
        <end position="113"/>
    </location>
</feature>
<keyword evidence="19" id="KW-1185">Reference proteome</keyword>
<dbReference type="InterPro" id="IPR044066">
    <property type="entry name" value="TRIAD_supradom"/>
</dbReference>
<name>A0A0U9HIC7_KLENI</name>
<evidence type="ECO:0000259" key="15">
    <source>
        <dbReference type="PROSITE" id="PS50089"/>
    </source>
</evidence>
<dbReference type="CDD" id="cd23820">
    <property type="entry name" value="RWD_RNF14"/>
    <property type="match status" value="1"/>
</dbReference>
<feature type="compositionally biased region" description="Acidic residues" evidence="14">
    <location>
        <begin position="206"/>
        <end position="217"/>
    </location>
</feature>
<evidence type="ECO:0000256" key="7">
    <source>
        <dbReference type="ARBA" id="ARBA00022723"/>
    </source>
</evidence>
<feature type="domain" description="RING-type" evidence="17">
    <location>
        <begin position="390"/>
        <end position="617"/>
    </location>
</feature>
<dbReference type="SUPFAM" id="SSF57850">
    <property type="entry name" value="RING/U-box"/>
    <property type="match status" value="4"/>
</dbReference>
<dbReference type="EC" id="2.3.2.31" evidence="5"/>
<comment type="catalytic activity">
    <reaction evidence="1">
        <text>[E2 ubiquitin-conjugating enzyme]-S-ubiquitinyl-L-cysteine + [acceptor protein]-L-lysine = [E2 ubiquitin-conjugating enzyme]-L-cysteine + [acceptor protein]-N(6)-ubiquitinyl-L-lysine.</text>
        <dbReference type="EC" id="2.3.2.31"/>
    </reaction>
</comment>
<dbReference type="InterPro" id="IPR047548">
    <property type="entry name" value="Rcat_RBR_RNF14"/>
</dbReference>
<comment type="similarity">
    <text evidence="12">Belongs to the RBR family. RNF14 subfamily.</text>
</comment>
<dbReference type="Gene3D" id="3.10.110.10">
    <property type="entry name" value="Ubiquitin Conjugating Enzyme"/>
    <property type="match status" value="1"/>
</dbReference>
<comment type="function">
    <text evidence="2">Might act as an E3 ubiquitin-protein ligase, or as part of E3 complex, which accepts ubiquitin from specific E2 ubiquitin-conjugating enzymes and then transfers it to substrates.</text>
</comment>
<evidence type="ECO:0000256" key="12">
    <source>
        <dbReference type="ARBA" id="ARBA00044508"/>
    </source>
</evidence>
<dbReference type="SUPFAM" id="SSF54495">
    <property type="entry name" value="UBC-like"/>
    <property type="match status" value="1"/>
</dbReference>
<dbReference type="AlphaFoldDB" id="A0A0U9HIC7"/>
<dbReference type="GO" id="GO:0016567">
    <property type="term" value="P:protein ubiquitination"/>
    <property type="evidence" value="ECO:0007669"/>
    <property type="project" value="InterPro"/>
</dbReference>
<gene>
    <name evidence="18" type="ORF">KFL_000060730</name>
</gene>
<dbReference type="GO" id="GO:0000151">
    <property type="term" value="C:ubiquitin ligase complex"/>
    <property type="evidence" value="ECO:0000318"/>
    <property type="project" value="GO_Central"/>
</dbReference>
<dbReference type="InterPro" id="IPR013083">
    <property type="entry name" value="Znf_RING/FYVE/PHD"/>
</dbReference>
<evidence type="ECO:0000313" key="19">
    <source>
        <dbReference type="Proteomes" id="UP000054558"/>
    </source>
</evidence>
<dbReference type="Gene3D" id="1.20.120.1750">
    <property type="match status" value="1"/>
</dbReference>
<dbReference type="PROSITE" id="PS51873">
    <property type="entry name" value="TRIAD"/>
    <property type="match status" value="1"/>
</dbReference>
<dbReference type="GO" id="GO:0006511">
    <property type="term" value="P:ubiquitin-dependent protein catabolic process"/>
    <property type="evidence" value="ECO:0000318"/>
    <property type="project" value="GO_Central"/>
</dbReference>
<dbReference type="InterPro" id="IPR001841">
    <property type="entry name" value="Znf_RING"/>
</dbReference>
<feature type="domain" description="RING-type" evidence="15">
    <location>
        <begin position="394"/>
        <end position="441"/>
    </location>
</feature>
<evidence type="ECO:0000259" key="16">
    <source>
        <dbReference type="PROSITE" id="PS50908"/>
    </source>
</evidence>
<evidence type="ECO:0000256" key="9">
    <source>
        <dbReference type="ARBA" id="ARBA00022771"/>
    </source>
</evidence>
<feature type="domain" description="RWD" evidence="16">
    <location>
        <begin position="142"/>
        <end position="332"/>
    </location>
</feature>
<feature type="compositionally biased region" description="Polar residues" evidence="14">
    <location>
        <begin position="190"/>
        <end position="205"/>
    </location>
</feature>
<feature type="compositionally biased region" description="Basic and acidic residues" evidence="14">
    <location>
        <begin position="231"/>
        <end position="242"/>
    </location>
</feature>
<proteinExistence type="inferred from homology"/>
<feature type="compositionally biased region" description="Basic and acidic residues" evidence="14">
    <location>
        <begin position="62"/>
        <end position="78"/>
    </location>
</feature>
<organism evidence="18 19">
    <name type="scientific">Klebsormidium nitens</name>
    <name type="common">Green alga</name>
    <name type="synonym">Ulothrix nitens</name>
    <dbReference type="NCBI Taxonomy" id="105231"/>
    <lineage>
        <taxon>Eukaryota</taxon>
        <taxon>Viridiplantae</taxon>
        <taxon>Streptophyta</taxon>
        <taxon>Klebsormidiophyceae</taxon>
        <taxon>Klebsormidiales</taxon>
        <taxon>Klebsormidiaceae</taxon>
        <taxon>Klebsormidium</taxon>
    </lineage>
</organism>
<evidence type="ECO:0000256" key="10">
    <source>
        <dbReference type="ARBA" id="ARBA00022786"/>
    </source>
</evidence>
<dbReference type="PROSITE" id="PS50908">
    <property type="entry name" value="RWD"/>
    <property type="match status" value="1"/>
</dbReference>
<dbReference type="CDD" id="cd20341">
    <property type="entry name" value="BRcat_RBR_RNF14"/>
    <property type="match status" value="1"/>
</dbReference>
<reference evidence="18 19" key="1">
    <citation type="journal article" date="2014" name="Nat. Commun.">
        <title>Klebsormidium flaccidum genome reveals primary factors for plant terrestrial adaptation.</title>
        <authorList>
            <person name="Hori K."/>
            <person name="Maruyama F."/>
            <person name="Fujisawa T."/>
            <person name="Togashi T."/>
            <person name="Yamamoto N."/>
            <person name="Seo M."/>
            <person name="Sato S."/>
            <person name="Yamada T."/>
            <person name="Mori H."/>
            <person name="Tajima N."/>
            <person name="Moriyama T."/>
            <person name="Ikeuchi M."/>
            <person name="Watanabe M."/>
            <person name="Wada H."/>
            <person name="Kobayashi K."/>
            <person name="Saito M."/>
            <person name="Masuda T."/>
            <person name="Sasaki-Sekimoto Y."/>
            <person name="Mashiguchi K."/>
            <person name="Awai K."/>
            <person name="Shimojima M."/>
            <person name="Masuda S."/>
            <person name="Iwai M."/>
            <person name="Nobusawa T."/>
            <person name="Narise T."/>
            <person name="Kondo S."/>
            <person name="Saito H."/>
            <person name="Sato R."/>
            <person name="Murakawa M."/>
            <person name="Ihara Y."/>
            <person name="Oshima-Yamada Y."/>
            <person name="Ohtaka K."/>
            <person name="Satoh M."/>
            <person name="Sonobe K."/>
            <person name="Ishii M."/>
            <person name="Ohtani R."/>
            <person name="Kanamori-Sato M."/>
            <person name="Honoki R."/>
            <person name="Miyazaki D."/>
            <person name="Mochizuki H."/>
            <person name="Umetsu J."/>
            <person name="Higashi K."/>
            <person name="Shibata D."/>
            <person name="Kamiya Y."/>
            <person name="Sato N."/>
            <person name="Nakamura Y."/>
            <person name="Tabata S."/>
            <person name="Ida S."/>
            <person name="Kurokawa K."/>
            <person name="Ohta H."/>
        </authorList>
    </citation>
    <scope>NUCLEOTIDE SEQUENCE [LARGE SCALE GENOMIC DNA]</scope>
    <source>
        <strain evidence="18 19">NIES-2285</strain>
    </source>
</reference>
<feature type="region of interest" description="Disordered" evidence="14">
    <location>
        <begin position="190"/>
        <end position="245"/>
    </location>
</feature>
<dbReference type="InterPro" id="IPR006575">
    <property type="entry name" value="RWD_dom"/>
</dbReference>
<keyword evidence="11" id="KW-0862">Zinc</keyword>
<dbReference type="PANTHER" id="PTHR11685">
    <property type="entry name" value="RBR FAMILY RING FINGER AND IBR DOMAIN-CONTAINING"/>
    <property type="match status" value="1"/>
</dbReference>
<accession>A0A0U9HIC7</accession>
<dbReference type="InterPro" id="IPR017907">
    <property type="entry name" value="Znf_RING_CS"/>
</dbReference>
<dbReference type="PROSITE" id="PS50089">
    <property type="entry name" value="ZF_RING_2"/>
    <property type="match status" value="1"/>
</dbReference>
<dbReference type="STRING" id="105231.A0A0U9HIC7"/>
<evidence type="ECO:0000256" key="14">
    <source>
        <dbReference type="SAM" id="MobiDB-lite"/>
    </source>
</evidence>
<dbReference type="FunFam" id="3.30.40.10:FF:000358">
    <property type="entry name" value="RBR-type E3 ubiquitin transferase"/>
    <property type="match status" value="1"/>
</dbReference>